<keyword evidence="8 12" id="KW-1133">Transmembrane helix</keyword>
<keyword evidence="14" id="KW-1185">Reference proteome</keyword>
<evidence type="ECO:0000256" key="9">
    <source>
        <dbReference type="ARBA" id="ARBA00023128"/>
    </source>
</evidence>
<feature type="transmembrane region" description="Helical" evidence="12">
    <location>
        <begin position="16"/>
        <end position="33"/>
    </location>
</feature>
<keyword evidence="9 12" id="KW-0496">Mitochondrion</keyword>
<dbReference type="GO" id="GO:0045275">
    <property type="term" value="C:respiratory chain complex III"/>
    <property type="evidence" value="ECO:0007669"/>
    <property type="project" value="UniProtKB-UniRule"/>
</dbReference>
<name>A0A9P7ZN21_9HYPO</name>
<reference evidence="13" key="1">
    <citation type="journal article" date="2021" name="IMA Fungus">
        <title>Genomic characterization of three marine fungi, including Emericellopsis atlantica sp. nov. with signatures of a generalist lifestyle and marine biomass degradation.</title>
        <authorList>
            <person name="Hagestad O.C."/>
            <person name="Hou L."/>
            <person name="Andersen J.H."/>
            <person name="Hansen E.H."/>
            <person name="Altermark B."/>
            <person name="Li C."/>
            <person name="Kuhnert E."/>
            <person name="Cox R.J."/>
            <person name="Crous P.W."/>
            <person name="Spatafora J.W."/>
            <person name="Lail K."/>
            <person name="Amirebrahimi M."/>
            <person name="Lipzen A."/>
            <person name="Pangilinan J."/>
            <person name="Andreopoulos W."/>
            <person name="Hayes R.D."/>
            <person name="Ng V."/>
            <person name="Grigoriev I.V."/>
            <person name="Jackson S.A."/>
            <person name="Sutton T.D.S."/>
            <person name="Dobson A.D.W."/>
            <person name="Rama T."/>
        </authorList>
    </citation>
    <scope>NUCLEOTIDE SEQUENCE</scope>
    <source>
        <strain evidence="13">TS7</strain>
    </source>
</reference>
<dbReference type="Gene3D" id="1.20.5.260">
    <property type="entry name" value="Cytochrome b-c1 complex subunit 9"/>
    <property type="match status" value="1"/>
</dbReference>
<organism evidence="13 14">
    <name type="scientific">Emericellopsis atlantica</name>
    <dbReference type="NCBI Taxonomy" id="2614577"/>
    <lineage>
        <taxon>Eukaryota</taxon>
        <taxon>Fungi</taxon>
        <taxon>Dikarya</taxon>
        <taxon>Ascomycota</taxon>
        <taxon>Pezizomycotina</taxon>
        <taxon>Sordariomycetes</taxon>
        <taxon>Hypocreomycetidae</taxon>
        <taxon>Hypocreales</taxon>
        <taxon>Bionectriaceae</taxon>
        <taxon>Emericellopsis</taxon>
    </lineage>
</organism>
<keyword evidence="7 12" id="KW-0249">Electron transport</keyword>
<protein>
    <recommendedName>
        <fullName evidence="11 12">Complex III subunit 9</fullName>
    </recommendedName>
</protein>
<comment type="function">
    <text evidence="12">Component of the ubiquinol-cytochrome c oxidoreductase, a multisubunit transmembrane complex that is part of the mitochondrial electron transport chain which drives oxidative phosphorylation. The complex plays an important role in the uptake of multiple carbon sources present in different host niches.</text>
</comment>
<dbReference type="FunFam" id="1.20.5.260:FF:000001">
    <property type="entry name" value="Cytochrome b-c1 complex subunit 9"/>
    <property type="match status" value="1"/>
</dbReference>
<keyword evidence="5 12" id="KW-0812">Transmembrane</keyword>
<evidence type="ECO:0000313" key="14">
    <source>
        <dbReference type="Proteomes" id="UP000887229"/>
    </source>
</evidence>
<accession>A0A9P7ZN21</accession>
<dbReference type="RefSeq" id="XP_046119068.1">
    <property type="nucleotide sequence ID" value="XM_046263402.1"/>
</dbReference>
<dbReference type="GO" id="GO:0006122">
    <property type="term" value="P:mitochondrial electron transport, ubiquinol to cytochrome c"/>
    <property type="evidence" value="ECO:0007669"/>
    <property type="project" value="UniProtKB-UniRule"/>
</dbReference>
<dbReference type="Pfam" id="PF05365">
    <property type="entry name" value="UCR_UQCRX_QCR9"/>
    <property type="match status" value="1"/>
</dbReference>
<dbReference type="InterPro" id="IPR008027">
    <property type="entry name" value="QCR9"/>
</dbReference>
<evidence type="ECO:0000256" key="7">
    <source>
        <dbReference type="ARBA" id="ARBA00022982"/>
    </source>
</evidence>
<dbReference type="InterPro" id="IPR036656">
    <property type="entry name" value="QCR9_sf"/>
</dbReference>
<evidence type="ECO:0000256" key="4">
    <source>
        <dbReference type="ARBA" id="ARBA00022660"/>
    </source>
</evidence>
<keyword evidence="10 12" id="KW-0472">Membrane</keyword>
<evidence type="ECO:0000256" key="6">
    <source>
        <dbReference type="ARBA" id="ARBA00022792"/>
    </source>
</evidence>
<comment type="subcellular location">
    <subcellularLocation>
        <location evidence="1 12">Mitochondrion inner membrane</location>
        <topology evidence="1 12">Single-pass membrane protein</topology>
    </subcellularLocation>
</comment>
<dbReference type="AlphaFoldDB" id="A0A9P7ZN21"/>
<keyword evidence="4 12" id="KW-0679">Respiratory chain</keyword>
<evidence type="ECO:0000256" key="10">
    <source>
        <dbReference type="ARBA" id="ARBA00023136"/>
    </source>
</evidence>
<keyword evidence="6 12" id="KW-0999">Mitochondrion inner membrane</keyword>
<evidence type="ECO:0000256" key="11">
    <source>
        <dbReference type="ARBA" id="ARBA00044247"/>
    </source>
</evidence>
<dbReference type="SUPFAM" id="SSF81514">
    <property type="entry name" value="Subunit X (non-heme 7 kDa protein) of cytochrome bc1 complex (Ubiquinol-cytochrome c reductase)"/>
    <property type="match status" value="1"/>
</dbReference>
<dbReference type="Proteomes" id="UP000887229">
    <property type="component" value="Unassembled WGS sequence"/>
</dbReference>
<dbReference type="PANTHER" id="PTHR12980">
    <property type="entry name" value="UBIQUINOL-CYTOCHROME C REDUCTASE COMPLEX, SUBUNIT X"/>
    <property type="match status" value="1"/>
</dbReference>
<dbReference type="EMBL" id="MU251252">
    <property type="protein sequence ID" value="KAG9255144.1"/>
    <property type="molecule type" value="Genomic_DNA"/>
</dbReference>
<proteinExistence type="inferred from homology"/>
<evidence type="ECO:0000256" key="12">
    <source>
        <dbReference type="RuleBase" id="RU368056"/>
    </source>
</evidence>
<evidence type="ECO:0000256" key="2">
    <source>
        <dbReference type="ARBA" id="ARBA00007856"/>
    </source>
</evidence>
<evidence type="ECO:0000256" key="3">
    <source>
        <dbReference type="ARBA" id="ARBA00022448"/>
    </source>
</evidence>
<comment type="similarity">
    <text evidence="2 12">Belongs to the UQCR10/QCR9 family.</text>
</comment>
<evidence type="ECO:0000256" key="1">
    <source>
        <dbReference type="ARBA" id="ARBA00004434"/>
    </source>
</evidence>
<dbReference type="GeneID" id="70294305"/>
<dbReference type="PANTHER" id="PTHR12980:SF0">
    <property type="entry name" value="CYTOCHROME B-C1 COMPLEX SUBUNIT 9"/>
    <property type="match status" value="1"/>
</dbReference>
<gene>
    <name evidence="13" type="ORF">F5Z01DRAFT_654066</name>
</gene>
<comment type="caution">
    <text evidence="13">The sequence shown here is derived from an EMBL/GenBank/DDBJ whole genome shotgun (WGS) entry which is preliminary data.</text>
</comment>
<evidence type="ECO:0000256" key="5">
    <source>
        <dbReference type="ARBA" id="ARBA00022692"/>
    </source>
</evidence>
<keyword evidence="3 12" id="KW-0813">Transport</keyword>
<comment type="subunit">
    <text evidence="12">Component of the ubiquinol-cytochrome c oxidoreductase (cytochrome b-c1 complex, complex III, CIII), a multisubunit enzyme composed of 3 respiratory subunits cytochrome b, cytochrome c1 and Rieske protein, 2 core protein subunits, and additional low-molecular weight protein subunits.</text>
</comment>
<dbReference type="GO" id="GO:0005743">
    <property type="term" value="C:mitochondrial inner membrane"/>
    <property type="evidence" value="ECO:0007669"/>
    <property type="project" value="UniProtKB-SubCell"/>
</dbReference>
<evidence type="ECO:0000313" key="13">
    <source>
        <dbReference type="EMBL" id="KAG9255144.1"/>
    </source>
</evidence>
<dbReference type="OrthoDB" id="44067at2759"/>
<evidence type="ECO:0000256" key="8">
    <source>
        <dbReference type="ARBA" id="ARBA00022989"/>
    </source>
</evidence>
<sequence>MSITGQLYSVLFKKNYAMLATVFGAGFAFEMGFNTGMNKLWDYHNRGRQWKDIRHKYVEAAEEEDE</sequence>